<dbReference type="AlphaFoldDB" id="A0A0E3JWU1"/>
<keyword evidence="3" id="KW-0804">Transcription</keyword>
<dbReference type="InterPro" id="IPR052067">
    <property type="entry name" value="Metal_resp_HTH_trans_reg"/>
</dbReference>
<protein>
    <submittedName>
        <fullName evidence="5">MarR family transcriptional regulator</fullName>
    </submittedName>
</protein>
<dbReference type="Gene3D" id="1.10.10.10">
    <property type="entry name" value="Winged helix-like DNA-binding domain superfamily/Winged helix DNA-binding domain"/>
    <property type="match status" value="1"/>
</dbReference>
<keyword evidence="6" id="KW-1185">Reference proteome</keyword>
<keyword evidence="2" id="KW-0238">DNA-binding</keyword>
<evidence type="ECO:0000259" key="4">
    <source>
        <dbReference type="PROSITE" id="PS50995"/>
    </source>
</evidence>
<dbReference type="HOGENOM" id="CLU_083287_11_2_9"/>
<evidence type="ECO:0000313" key="6">
    <source>
        <dbReference type="Proteomes" id="UP000033115"/>
    </source>
</evidence>
<dbReference type="PANTHER" id="PTHR35790">
    <property type="entry name" value="HTH-TYPE TRANSCRIPTIONAL REGULATOR PCHR"/>
    <property type="match status" value="1"/>
</dbReference>
<dbReference type="InterPro" id="IPR036388">
    <property type="entry name" value="WH-like_DNA-bd_sf"/>
</dbReference>
<evidence type="ECO:0000256" key="2">
    <source>
        <dbReference type="ARBA" id="ARBA00023125"/>
    </source>
</evidence>
<dbReference type="InterPro" id="IPR036390">
    <property type="entry name" value="WH_DNA-bd_sf"/>
</dbReference>
<sequence>MNIVNEIISSLKKIQESNEITVPSIKNKLTFSQIHCIAAIEYIEDANITKLSQELGMTTGAITKMCKKLLNEGYVWKYQKEGNNKEMYYNLTELGLGVCKIHKKVHEKSYNKKKAIISQYNNEEKVTILRFLNDMNSIIEDTFSEVVENYTGSDD</sequence>
<dbReference type="EMBL" id="CP009933">
    <property type="protein sequence ID" value="AKA67524.1"/>
    <property type="molecule type" value="Genomic_DNA"/>
</dbReference>
<proteinExistence type="predicted"/>
<dbReference type="GO" id="GO:0003700">
    <property type="term" value="F:DNA-binding transcription factor activity"/>
    <property type="evidence" value="ECO:0007669"/>
    <property type="project" value="InterPro"/>
</dbReference>
<dbReference type="GO" id="GO:0003677">
    <property type="term" value="F:DNA binding"/>
    <property type="evidence" value="ECO:0007669"/>
    <property type="project" value="UniProtKB-KW"/>
</dbReference>
<dbReference type="InterPro" id="IPR000835">
    <property type="entry name" value="HTH_MarR-typ"/>
</dbReference>
<evidence type="ECO:0000313" key="5">
    <source>
        <dbReference type="EMBL" id="AKA67524.1"/>
    </source>
</evidence>
<reference evidence="5 6" key="1">
    <citation type="journal article" date="2015" name="J. Biotechnol.">
        <title>Complete genome sequence of a malodorant-producing acetogen, Clostridium scatologenes ATCC 25775(T).</title>
        <authorList>
            <person name="Zhu Z."/>
            <person name="Guo T."/>
            <person name="Zheng H."/>
            <person name="Song T."/>
            <person name="Ouyang P."/>
            <person name="Xie J."/>
        </authorList>
    </citation>
    <scope>NUCLEOTIDE SEQUENCE [LARGE SCALE GENOMIC DNA]</scope>
    <source>
        <strain evidence="5 6">ATCC 25775</strain>
    </source>
</reference>
<dbReference type="PROSITE" id="PS50995">
    <property type="entry name" value="HTH_MARR_2"/>
    <property type="match status" value="1"/>
</dbReference>
<dbReference type="SUPFAM" id="SSF46785">
    <property type="entry name" value="Winged helix' DNA-binding domain"/>
    <property type="match status" value="1"/>
</dbReference>
<evidence type="ECO:0000256" key="1">
    <source>
        <dbReference type="ARBA" id="ARBA00023015"/>
    </source>
</evidence>
<dbReference type="KEGG" id="csq:CSCA_0399"/>
<accession>A0A0E3JWU1</accession>
<gene>
    <name evidence="5" type="ORF">CSCA_0399</name>
</gene>
<feature type="domain" description="HTH marR-type" evidence="4">
    <location>
        <begin position="1"/>
        <end position="137"/>
    </location>
</feature>
<dbReference type="Proteomes" id="UP000033115">
    <property type="component" value="Chromosome"/>
</dbReference>
<keyword evidence="1" id="KW-0805">Transcription regulation</keyword>
<dbReference type="Pfam" id="PF01047">
    <property type="entry name" value="MarR"/>
    <property type="match status" value="1"/>
</dbReference>
<name>A0A0E3JWU1_CLOSL</name>
<evidence type="ECO:0000256" key="3">
    <source>
        <dbReference type="ARBA" id="ARBA00023163"/>
    </source>
</evidence>
<dbReference type="STRING" id="1548.CSCA_0399"/>
<dbReference type="PANTHER" id="PTHR35790:SF4">
    <property type="entry name" value="HTH-TYPE TRANSCRIPTIONAL REGULATOR PCHR"/>
    <property type="match status" value="1"/>
</dbReference>
<dbReference type="RefSeq" id="WP_029163197.1">
    <property type="nucleotide sequence ID" value="NZ_CP009933.1"/>
</dbReference>
<dbReference type="SMART" id="SM00347">
    <property type="entry name" value="HTH_MARR"/>
    <property type="match status" value="1"/>
</dbReference>
<organism evidence="5 6">
    <name type="scientific">Clostridium scatologenes</name>
    <dbReference type="NCBI Taxonomy" id="1548"/>
    <lineage>
        <taxon>Bacteria</taxon>
        <taxon>Bacillati</taxon>
        <taxon>Bacillota</taxon>
        <taxon>Clostridia</taxon>
        <taxon>Eubacteriales</taxon>
        <taxon>Clostridiaceae</taxon>
        <taxon>Clostridium</taxon>
    </lineage>
</organism>